<sequence length="214" mass="23697">MIIISGSNKGGAGKTTTAVNLAVALAIRGHDVCLFNADKQRSAANWYDTREENGYEPKITLVEKFDNIASTLRSLDNKYDYVIVDVSGKNSRELVTGGLVADVIIAPHQCSQFDMDTLEELEQQTIAWLDQNPKLKVFSYQTMATTNPVLQGKERHEFLEFMKDFEGITPLNAIGYHRKVYRDAVSDGRAVVELNNPKATAEINALIEEVLSGA</sequence>
<dbReference type="PANTHER" id="PTHR13696:SF96">
    <property type="entry name" value="COBQ_COBB_MIND_PARA NUCLEOTIDE BINDING DOMAIN-CONTAINING PROTEIN"/>
    <property type="match status" value="1"/>
</dbReference>
<protein>
    <submittedName>
        <fullName evidence="1">AAA family ATPase</fullName>
    </submittedName>
</protein>
<dbReference type="AlphaFoldDB" id="A0AA42RCL4"/>
<dbReference type="InterPro" id="IPR027417">
    <property type="entry name" value="P-loop_NTPase"/>
</dbReference>
<proteinExistence type="predicted"/>
<dbReference type="PIRSF" id="PIRSF009320">
    <property type="entry name" value="Nuc_binding_HP_1000"/>
    <property type="match status" value="1"/>
</dbReference>
<evidence type="ECO:0000313" key="1">
    <source>
        <dbReference type="EMBL" id="MDH1506810.1"/>
    </source>
</evidence>
<dbReference type="SUPFAM" id="SSF52540">
    <property type="entry name" value="P-loop containing nucleoside triphosphate hydrolases"/>
    <property type="match status" value="1"/>
</dbReference>
<dbReference type="InterPro" id="IPR050678">
    <property type="entry name" value="DNA_Partitioning_ATPase"/>
</dbReference>
<reference evidence="1" key="1">
    <citation type="submission" date="2022-09" db="EMBL/GenBank/DDBJ databases">
        <title>Intensive care unit water sources are persistently colonized with multi-drug resistant bacteria and are the site of extensive horizontal gene transfer of antibiotic resistance genes.</title>
        <authorList>
            <person name="Diorio-Toth L."/>
        </authorList>
    </citation>
    <scope>NUCLEOTIDE SEQUENCE</scope>
    <source>
        <strain evidence="1">GD03710</strain>
    </source>
</reference>
<dbReference type="InterPro" id="IPR015223">
    <property type="entry name" value="MipZ"/>
</dbReference>
<gene>
    <name evidence="1" type="ORF">N5I20_17310</name>
</gene>
<comment type="caution">
    <text evidence="1">The sequence shown here is derived from an EMBL/GenBank/DDBJ whole genome shotgun (WGS) entry which is preliminary data.</text>
</comment>
<organism evidence="1 2">
    <name type="scientific">Aeromonas caviae</name>
    <name type="common">Aeromonas punctata</name>
    <dbReference type="NCBI Taxonomy" id="648"/>
    <lineage>
        <taxon>Bacteria</taxon>
        <taxon>Pseudomonadati</taxon>
        <taxon>Pseudomonadota</taxon>
        <taxon>Gammaproteobacteria</taxon>
        <taxon>Aeromonadales</taxon>
        <taxon>Aeromonadaceae</taxon>
        <taxon>Aeromonas</taxon>
    </lineage>
</organism>
<accession>A0AA42RCL4</accession>
<dbReference type="EMBL" id="JAOCIZ010000081">
    <property type="protein sequence ID" value="MDH1506810.1"/>
    <property type="molecule type" value="Genomic_DNA"/>
</dbReference>
<dbReference type="Pfam" id="PF09140">
    <property type="entry name" value="MipZ"/>
    <property type="match status" value="1"/>
</dbReference>
<dbReference type="Gene3D" id="3.40.50.300">
    <property type="entry name" value="P-loop containing nucleotide triphosphate hydrolases"/>
    <property type="match status" value="1"/>
</dbReference>
<dbReference type="Proteomes" id="UP001161704">
    <property type="component" value="Unassembled WGS sequence"/>
</dbReference>
<dbReference type="CDD" id="cd02042">
    <property type="entry name" value="ParAB_family"/>
    <property type="match status" value="1"/>
</dbReference>
<name>A0AA42RCL4_AERCA</name>
<dbReference type="PANTHER" id="PTHR13696">
    <property type="entry name" value="P-LOOP CONTAINING NUCLEOSIDE TRIPHOSPHATE HYDROLASE"/>
    <property type="match status" value="1"/>
</dbReference>
<evidence type="ECO:0000313" key="2">
    <source>
        <dbReference type="Proteomes" id="UP001161704"/>
    </source>
</evidence>
<dbReference type="RefSeq" id="WP_279963656.1">
    <property type="nucleotide sequence ID" value="NZ_JAOCFK010000068.1"/>
</dbReference>